<keyword evidence="2" id="KW-1185">Reference proteome</keyword>
<dbReference type="PaxDb" id="284590-Q6CRH7"/>
<dbReference type="AlphaFoldDB" id="Q6CRH7"/>
<accession>Q6CRH7</accession>
<proteinExistence type="predicted"/>
<dbReference type="GeneID" id="2892966"/>
<dbReference type="Proteomes" id="UP000000598">
    <property type="component" value="Chromosome D"/>
</dbReference>
<dbReference type="KEGG" id="kla:KLLA0_D08976g"/>
<dbReference type="InParanoid" id="Q6CRH7"/>
<sequence length="238" mass="26968">MFGTERLLRNQTNGEGESRQFAAVTMNDNVTRYAKIQSNLSRYEDWESRQNSKMDQTIQDINEIFESMNYKVSKKIYNGKKKSNQPKLIPGCKCSNTPVQRNECKRLQLWKLANIFDFGQINGKQQHIECTTEARCRSSSLSTGMSMGNADEKWYNYLPEAVCNKLQSVDSITSNTSSLREAKSDTATNAYQNLLGVPPPQIIEPSLRTTRSASSGLRHNKQIQLLLHDLISGDICDT</sequence>
<gene>
    <name evidence="1" type="ORF">KLLA0_D08976g</name>
</gene>
<evidence type="ECO:0000313" key="2">
    <source>
        <dbReference type="Proteomes" id="UP000000598"/>
    </source>
</evidence>
<organism evidence="1 2">
    <name type="scientific">Kluyveromyces lactis (strain ATCC 8585 / CBS 2359 / DSM 70799 / NBRC 1267 / NRRL Y-1140 / WM37)</name>
    <name type="common">Yeast</name>
    <name type="synonym">Candida sphaerica</name>
    <dbReference type="NCBI Taxonomy" id="284590"/>
    <lineage>
        <taxon>Eukaryota</taxon>
        <taxon>Fungi</taxon>
        <taxon>Dikarya</taxon>
        <taxon>Ascomycota</taxon>
        <taxon>Saccharomycotina</taxon>
        <taxon>Saccharomycetes</taxon>
        <taxon>Saccharomycetales</taxon>
        <taxon>Saccharomycetaceae</taxon>
        <taxon>Kluyveromyces</taxon>
    </lineage>
</organism>
<dbReference type="HOGENOM" id="CLU_1165983_0_0_1"/>
<dbReference type="RefSeq" id="XP_453462.1">
    <property type="nucleotide sequence ID" value="XM_453462.1"/>
</dbReference>
<protein>
    <submittedName>
        <fullName evidence="1">KLLA0D08976p</fullName>
    </submittedName>
</protein>
<reference evidence="1 2" key="1">
    <citation type="journal article" date="2004" name="Nature">
        <title>Genome evolution in yeasts.</title>
        <authorList>
            <consortium name="Genolevures"/>
            <person name="Dujon B."/>
            <person name="Sherman D."/>
            <person name="Fischer G."/>
            <person name="Durrens P."/>
            <person name="Casaregola S."/>
            <person name="Lafontaine I."/>
            <person name="de Montigny J."/>
            <person name="Marck C."/>
            <person name="Neuveglise C."/>
            <person name="Talla E."/>
            <person name="Goffard N."/>
            <person name="Frangeul L."/>
            <person name="Aigle M."/>
            <person name="Anthouard V."/>
            <person name="Babour A."/>
            <person name="Barbe V."/>
            <person name="Barnay S."/>
            <person name="Blanchin S."/>
            <person name="Beckerich J.M."/>
            <person name="Beyne E."/>
            <person name="Bleykasten C."/>
            <person name="Boisrame A."/>
            <person name="Boyer J."/>
            <person name="Cattolico L."/>
            <person name="Confanioleri F."/>
            <person name="de Daruvar A."/>
            <person name="Despons L."/>
            <person name="Fabre E."/>
            <person name="Fairhead C."/>
            <person name="Ferry-Dumazet H."/>
            <person name="Groppi A."/>
            <person name="Hantraye F."/>
            <person name="Hennequin C."/>
            <person name="Jauniaux N."/>
            <person name="Joyet P."/>
            <person name="Kachouri R."/>
            <person name="Kerrest A."/>
            <person name="Koszul R."/>
            <person name="Lemaire M."/>
            <person name="Lesur I."/>
            <person name="Ma L."/>
            <person name="Muller H."/>
            <person name="Nicaud J.M."/>
            <person name="Nikolski M."/>
            <person name="Oztas S."/>
            <person name="Ozier-Kalogeropoulos O."/>
            <person name="Pellenz S."/>
            <person name="Potier S."/>
            <person name="Richard G.F."/>
            <person name="Straub M.L."/>
            <person name="Suleau A."/>
            <person name="Swennene D."/>
            <person name="Tekaia F."/>
            <person name="Wesolowski-Louvel M."/>
            <person name="Westhof E."/>
            <person name="Wirth B."/>
            <person name="Zeniou-Meyer M."/>
            <person name="Zivanovic I."/>
            <person name="Bolotin-Fukuhara M."/>
            <person name="Thierry A."/>
            <person name="Bouchier C."/>
            <person name="Caudron B."/>
            <person name="Scarpelli C."/>
            <person name="Gaillardin C."/>
            <person name="Weissenbach J."/>
            <person name="Wincker P."/>
            <person name="Souciet J.L."/>
        </authorList>
    </citation>
    <scope>NUCLEOTIDE SEQUENCE [LARGE SCALE GENOMIC DNA]</scope>
    <source>
        <strain evidence="2">ATCC 8585 / CBS 2359 / DSM 70799 / NBRC 1267 / NRRL Y-1140 / WM37</strain>
    </source>
</reference>
<name>Q6CRH7_KLULA</name>
<dbReference type="EMBL" id="CR382124">
    <property type="protein sequence ID" value="CAH00558.1"/>
    <property type="molecule type" value="Genomic_DNA"/>
</dbReference>
<evidence type="ECO:0000313" key="1">
    <source>
        <dbReference type="EMBL" id="CAH00558.1"/>
    </source>
</evidence>